<dbReference type="GO" id="GO:0015159">
    <property type="term" value="F:polysaccharide transmembrane transporter activity"/>
    <property type="evidence" value="ECO:0007669"/>
    <property type="project" value="InterPro"/>
</dbReference>
<feature type="domain" description="SLBB" evidence="17">
    <location>
        <begin position="121"/>
        <end position="200"/>
    </location>
</feature>
<keyword evidence="5" id="KW-0762">Sugar transport</keyword>
<dbReference type="PANTHER" id="PTHR33619:SF3">
    <property type="entry name" value="POLYSACCHARIDE EXPORT PROTEIN GFCE-RELATED"/>
    <property type="match status" value="1"/>
</dbReference>
<organism evidence="18 19">
    <name type="scientific">Acidihalobacter ferrooxydans</name>
    <dbReference type="NCBI Taxonomy" id="1765967"/>
    <lineage>
        <taxon>Bacteria</taxon>
        <taxon>Pseudomonadati</taxon>
        <taxon>Pseudomonadota</taxon>
        <taxon>Gammaproteobacteria</taxon>
        <taxon>Chromatiales</taxon>
        <taxon>Ectothiorhodospiraceae</taxon>
        <taxon>Acidihalobacter</taxon>
    </lineage>
</organism>
<dbReference type="InterPro" id="IPR017477">
    <property type="entry name" value="PEP-CTERM_polysacc_export"/>
</dbReference>
<comment type="similarity">
    <text evidence="2">Belongs to the BexD/CtrA/VexA family.</text>
</comment>
<evidence type="ECO:0000256" key="1">
    <source>
        <dbReference type="ARBA" id="ARBA00004571"/>
    </source>
</evidence>
<dbReference type="GO" id="GO:0006811">
    <property type="term" value="P:monoatomic ion transport"/>
    <property type="evidence" value="ECO:0007669"/>
    <property type="project" value="UniProtKB-KW"/>
</dbReference>
<dbReference type="InterPro" id="IPR054765">
    <property type="entry name" value="SLBB_dom"/>
</dbReference>
<dbReference type="GO" id="GO:0015288">
    <property type="term" value="F:porin activity"/>
    <property type="evidence" value="ECO:0007669"/>
    <property type="project" value="UniProtKB-KW"/>
</dbReference>
<keyword evidence="14" id="KW-0449">Lipoprotein</keyword>
<evidence type="ECO:0000259" key="17">
    <source>
        <dbReference type="Pfam" id="PF22461"/>
    </source>
</evidence>
<dbReference type="Proteomes" id="UP000243807">
    <property type="component" value="Chromosome"/>
</dbReference>
<dbReference type="OrthoDB" id="9808421at2"/>
<evidence type="ECO:0000256" key="10">
    <source>
        <dbReference type="ARBA" id="ARBA00023114"/>
    </source>
</evidence>
<evidence type="ECO:0000256" key="4">
    <source>
        <dbReference type="ARBA" id="ARBA00022452"/>
    </source>
</evidence>
<evidence type="ECO:0000256" key="5">
    <source>
        <dbReference type="ARBA" id="ARBA00022597"/>
    </source>
</evidence>
<evidence type="ECO:0000256" key="9">
    <source>
        <dbReference type="ARBA" id="ARBA00023065"/>
    </source>
</evidence>
<name>A0A1P8UI40_9GAMM</name>
<accession>A0A1P8UI40</accession>
<keyword evidence="4" id="KW-1134">Transmembrane beta strand</keyword>
<evidence type="ECO:0000256" key="13">
    <source>
        <dbReference type="ARBA" id="ARBA00023237"/>
    </source>
</evidence>
<dbReference type="Gene3D" id="3.10.560.10">
    <property type="entry name" value="Outer membrane lipoprotein wza domain like"/>
    <property type="match status" value="1"/>
</dbReference>
<dbReference type="InterPro" id="IPR003715">
    <property type="entry name" value="Poly_export_N"/>
</dbReference>
<evidence type="ECO:0000256" key="15">
    <source>
        <dbReference type="SAM" id="SignalP"/>
    </source>
</evidence>
<evidence type="ECO:0000256" key="7">
    <source>
        <dbReference type="ARBA" id="ARBA00022729"/>
    </source>
</evidence>
<feature type="chain" id="PRO_5013224532" evidence="15">
    <location>
        <begin position="22"/>
        <end position="205"/>
    </location>
</feature>
<evidence type="ECO:0000313" key="18">
    <source>
        <dbReference type="EMBL" id="APZ43496.1"/>
    </source>
</evidence>
<dbReference type="EMBL" id="CP019434">
    <property type="protein sequence ID" value="APZ43496.1"/>
    <property type="molecule type" value="Genomic_DNA"/>
</dbReference>
<evidence type="ECO:0000256" key="8">
    <source>
        <dbReference type="ARBA" id="ARBA00023047"/>
    </source>
</evidence>
<feature type="domain" description="Polysaccharide export protein N-terminal" evidence="16">
    <location>
        <begin position="37"/>
        <end position="111"/>
    </location>
</feature>
<dbReference type="AlphaFoldDB" id="A0A1P8UI40"/>
<gene>
    <name evidence="18" type="ORF">BW247_10680</name>
</gene>
<dbReference type="GO" id="GO:0009279">
    <property type="term" value="C:cell outer membrane"/>
    <property type="evidence" value="ECO:0007669"/>
    <property type="project" value="UniProtKB-SubCell"/>
</dbReference>
<evidence type="ECO:0000256" key="11">
    <source>
        <dbReference type="ARBA" id="ARBA00023136"/>
    </source>
</evidence>
<dbReference type="Pfam" id="PF22461">
    <property type="entry name" value="SLBB_2"/>
    <property type="match status" value="1"/>
</dbReference>
<keyword evidence="9" id="KW-0406">Ion transport</keyword>
<dbReference type="GO" id="GO:0046930">
    <property type="term" value="C:pore complex"/>
    <property type="evidence" value="ECO:0007669"/>
    <property type="project" value="UniProtKB-KW"/>
</dbReference>
<evidence type="ECO:0000313" key="19">
    <source>
        <dbReference type="Proteomes" id="UP000243807"/>
    </source>
</evidence>
<feature type="signal peptide" evidence="15">
    <location>
        <begin position="1"/>
        <end position="21"/>
    </location>
</feature>
<keyword evidence="6" id="KW-0812">Transmembrane</keyword>
<sequence>MRKITKIVHLLLGALLVGTLAACSSGLPPLSSAPVAETTPVYRIAAGDQLQIYVAGHSDLSTTVPVGPDGRISIPLVQGIDAEGKTPSQLAKDIEKSLSHYVRNPDVTVIVRSFNSSFSNEVRVIGQAVKPQAIPYSKGMTLLDALTAVGGLTPYAAGNRAELIRRIDGKEKVYQVYLGSLLNGDMKDNAPLRPGDVIVIPQKLF</sequence>
<keyword evidence="11" id="KW-0472">Membrane</keyword>
<keyword evidence="7 15" id="KW-0732">Signal</keyword>
<dbReference type="PANTHER" id="PTHR33619">
    <property type="entry name" value="POLYSACCHARIDE EXPORT PROTEIN GFCE-RELATED"/>
    <property type="match status" value="1"/>
</dbReference>
<reference evidence="18 19" key="1">
    <citation type="submission" date="2017-01" db="EMBL/GenBank/DDBJ databases">
        <title>Draft sequence of Acidihalobacter ferrooxidans strain DSM 14175 (strain V8).</title>
        <authorList>
            <person name="Khaleque H.N."/>
            <person name="Ramsay J.P."/>
            <person name="Murphy R.J.T."/>
            <person name="Kaksonen A.H."/>
            <person name="Boxall N.J."/>
            <person name="Watkin E.L.J."/>
        </authorList>
    </citation>
    <scope>NUCLEOTIDE SEQUENCE [LARGE SCALE GENOMIC DNA]</scope>
    <source>
        <strain evidence="18 19">V8</strain>
    </source>
</reference>
<keyword evidence="3" id="KW-0813">Transport</keyword>
<comment type="subcellular location">
    <subcellularLocation>
        <location evidence="1">Cell outer membrane</location>
        <topology evidence="1">Multi-pass membrane protein</topology>
    </subcellularLocation>
</comment>
<dbReference type="PROSITE" id="PS51257">
    <property type="entry name" value="PROKAR_LIPOPROTEIN"/>
    <property type="match status" value="1"/>
</dbReference>
<dbReference type="RefSeq" id="WP_076837136.1">
    <property type="nucleotide sequence ID" value="NZ_CP019434.1"/>
</dbReference>
<keyword evidence="10" id="KW-0626">Porin</keyword>
<keyword evidence="13" id="KW-0998">Cell outer membrane</keyword>
<evidence type="ECO:0000256" key="3">
    <source>
        <dbReference type="ARBA" id="ARBA00022448"/>
    </source>
</evidence>
<evidence type="ECO:0000256" key="14">
    <source>
        <dbReference type="ARBA" id="ARBA00023288"/>
    </source>
</evidence>
<dbReference type="NCBIfam" id="TIGR03027">
    <property type="entry name" value="pepcterm_export"/>
    <property type="match status" value="1"/>
</dbReference>
<dbReference type="Pfam" id="PF02563">
    <property type="entry name" value="Poly_export"/>
    <property type="match status" value="1"/>
</dbReference>
<evidence type="ECO:0000256" key="6">
    <source>
        <dbReference type="ARBA" id="ARBA00022692"/>
    </source>
</evidence>
<dbReference type="KEGG" id="afy:BW247_10680"/>
<evidence type="ECO:0000259" key="16">
    <source>
        <dbReference type="Pfam" id="PF02563"/>
    </source>
</evidence>
<keyword evidence="19" id="KW-1185">Reference proteome</keyword>
<dbReference type="InterPro" id="IPR049712">
    <property type="entry name" value="Poly_export"/>
</dbReference>
<evidence type="ECO:0000256" key="12">
    <source>
        <dbReference type="ARBA" id="ARBA00023139"/>
    </source>
</evidence>
<proteinExistence type="inferred from homology"/>
<evidence type="ECO:0000256" key="2">
    <source>
        <dbReference type="ARBA" id="ARBA00009450"/>
    </source>
</evidence>
<keyword evidence="8" id="KW-0625">Polysaccharide transport</keyword>
<dbReference type="STRING" id="1765967.BW247_10680"/>
<protein>
    <submittedName>
        <fullName evidence="18">Uncharacterized protein</fullName>
    </submittedName>
</protein>
<keyword evidence="12" id="KW-0564">Palmitate</keyword>